<comment type="caution">
    <text evidence="2">The sequence shown here is derived from an EMBL/GenBank/DDBJ whole genome shotgun (WGS) entry which is preliminary data.</text>
</comment>
<reference evidence="2 3" key="1">
    <citation type="submission" date="2021-07" db="EMBL/GenBank/DDBJ databases">
        <title>Mesonia aestuariivivens sp. nov., isolated from a tidal flat.</title>
        <authorList>
            <person name="Kim Y.-O."/>
            <person name="Yoon J.-H."/>
        </authorList>
    </citation>
    <scope>NUCLEOTIDE SEQUENCE [LARGE SCALE GENOMIC DNA]</scope>
    <source>
        <strain evidence="2 3">JHPTF-M18</strain>
    </source>
</reference>
<gene>
    <name evidence="2" type="ORF">KW502_08475</name>
</gene>
<dbReference type="EMBL" id="JAHWDF010000007">
    <property type="protein sequence ID" value="MBW2961833.1"/>
    <property type="molecule type" value="Genomic_DNA"/>
</dbReference>
<evidence type="ECO:0000313" key="2">
    <source>
        <dbReference type="EMBL" id="MBW2961833.1"/>
    </source>
</evidence>
<proteinExistence type="predicted"/>
<feature type="signal peptide" evidence="1">
    <location>
        <begin position="1"/>
        <end position="22"/>
    </location>
</feature>
<dbReference type="Proteomes" id="UP000719267">
    <property type="component" value="Unassembled WGS sequence"/>
</dbReference>
<name>A0ABS6W1V2_9FLAO</name>
<keyword evidence="3" id="KW-1185">Reference proteome</keyword>
<feature type="chain" id="PRO_5046977172" description="DUF4402 domain-containing protein" evidence="1">
    <location>
        <begin position="23"/>
        <end position="182"/>
    </location>
</feature>
<sequence>MRSLFIATCYFTLLFLPLAVKAQIGSAQSQVNLIVRELMSVEIKQSSVMINMNLPSHYKFGNNSGMQHNHIKVTTTSNYVLSVSTTAQNFSYQGLYSSLPVNTVQVEAFLGDLNPYLNASDVTFNSNVSLSSAKVNLLSSHSSETSQSFDVNYTIPTSKVDHFLNIPSGSYKTTVIYTIIPN</sequence>
<evidence type="ECO:0008006" key="4">
    <source>
        <dbReference type="Google" id="ProtNLM"/>
    </source>
</evidence>
<keyword evidence="1" id="KW-0732">Signal</keyword>
<protein>
    <recommendedName>
        <fullName evidence="4">DUF4402 domain-containing protein</fullName>
    </recommendedName>
</protein>
<evidence type="ECO:0000313" key="3">
    <source>
        <dbReference type="Proteomes" id="UP000719267"/>
    </source>
</evidence>
<dbReference type="RefSeq" id="WP_219040119.1">
    <property type="nucleotide sequence ID" value="NZ_JAHWDF010000007.1"/>
</dbReference>
<evidence type="ECO:0000256" key="1">
    <source>
        <dbReference type="SAM" id="SignalP"/>
    </source>
</evidence>
<organism evidence="2 3">
    <name type="scientific">Mesonia aestuariivivens</name>
    <dbReference type="NCBI Taxonomy" id="2796128"/>
    <lineage>
        <taxon>Bacteria</taxon>
        <taxon>Pseudomonadati</taxon>
        <taxon>Bacteroidota</taxon>
        <taxon>Flavobacteriia</taxon>
        <taxon>Flavobacteriales</taxon>
        <taxon>Flavobacteriaceae</taxon>
        <taxon>Mesonia</taxon>
    </lineage>
</organism>
<accession>A0ABS6W1V2</accession>